<evidence type="ECO:0000313" key="3">
    <source>
        <dbReference type="Proteomes" id="UP000838756"/>
    </source>
</evidence>
<keyword evidence="1" id="KW-0472">Membrane</keyword>
<evidence type="ECO:0000313" key="2">
    <source>
        <dbReference type="EMBL" id="CAH2218116.1"/>
    </source>
</evidence>
<accession>A0A8S4QU52</accession>
<sequence length="84" mass="9546">MVMSSPVRVDKLLSTARQKISMLIQAISKMDVNDEVRATARLFYHNILARFMRDNYNDEVVAEGGMGTLFILFIVANYTMEIGN</sequence>
<reference evidence="2" key="1">
    <citation type="submission" date="2022-03" db="EMBL/GenBank/DDBJ databases">
        <authorList>
            <person name="Lindestad O."/>
        </authorList>
    </citation>
    <scope>NUCLEOTIDE SEQUENCE</scope>
</reference>
<gene>
    <name evidence="2" type="primary">jg24971</name>
    <name evidence="2" type="ORF">PAEG_LOCUS5963</name>
</gene>
<keyword evidence="3" id="KW-1185">Reference proteome</keyword>
<dbReference type="AlphaFoldDB" id="A0A8S4QU52"/>
<keyword evidence="1" id="KW-1133">Transmembrane helix</keyword>
<dbReference type="OrthoDB" id="7447178at2759"/>
<protein>
    <submittedName>
        <fullName evidence="2">Jg24971 protein</fullName>
    </submittedName>
</protein>
<comment type="caution">
    <text evidence="2">The sequence shown here is derived from an EMBL/GenBank/DDBJ whole genome shotgun (WGS) entry which is preliminary data.</text>
</comment>
<organism evidence="2 3">
    <name type="scientific">Pararge aegeria aegeria</name>
    <dbReference type="NCBI Taxonomy" id="348720"/>
    <lineage>
        <taxon>Eukaryota</taxon>
        <taxon>Metazoa</taxon>
        <taxon>Ecdysozoa</taxon>
        <taxon>Arthropoda</taxon>
        <taxon>Hexapoda</taxon>
        <taxon>Insecta</taxon>
        <taxon>Pterygota</taxon>
        <taxon>Neoptera</taxon>
        <taxon>Endopterygota</taxon>
        <taxon>Lepidoptera</taxon>
        <taxon>Glossata</taxon>
        <taxon>Ditrysia</taxon>
        <taxon>Papilionoidea</taxon>
        <taxon>Nymphalidae</taxon>
        <taxon>Satyrinae</taxon>
        <taxon>Satyrini</taxon>
        <taxon>Parargina</taxon>
        <taxon>Pararge</taxon>
    </lineage>
</organism>
<proteinExistence type="predicted"/>
<feature type="transmembrane region" description="Helical" evidence="1">
    <location>
        <begin position="60"/>
        <end position="80"/>
    </location>
</feature>
<evidence type="ECO:0000256" key="1">
    <source>
        <dbReference type="SAM" id="Phobius"/>
    </source>
</evidence>
<name>A0A8S4QU52_9NEOP</name>
<dbReference type="EMBL" id="CAKXAJ010019064">
    <property type="protein sequence ID" value="CAH2218116.1"/>
    <property type="molecule type" value="Genomic_DNA"/>
</dbReference>
<dbReference type="Proteomes" id="UP000838756">
    <property type="component" value="Unassembled WGS sequence"/>
</dbReference>
<keyword evidence="1" id="KW-0812">Transmembrane</keyword>